<evidence type="ECO:0000313" key="3">
    <source>
        <dbReference type="EMBL" id="CAG2198425.1"/>
    </source>
</evidence>
<dbReference type="OrthoDB" id="10345530at2759"/>
<reference evidence="3" key="1">
    <citation type="submission" date="2021-03" db="EMBL/GenBank/DDBJ databases">
        <authorList>
            <person name="Bekaert M."/>
        </authorList>
    </citation>
    <scope>NUCLEOTIDE SEQUENCE</scope>
</reference>
<keyword evidence="1" id="KW-0479">Metal-binding</keyword>
<dbReference type="Gene3D" id="3.30.160.60">
    <property type="entry name" value="Classic Zinc Finger"/>
    <property type="match status" value="1"/>
</dbReference>
<keyword evidence="1" id="KW-0862">Zinc</keyword>
<keyword evidence="1" id="KW-0863">Zinc-finger</keyword>
<dbReference type="GO" id="GO:0008270">
    <property type="term" value="F:zinc ion binding"/>
    <property type="evidence" value="ECO:0007669"/>
    <property type="project" value="UniProtKB-KW"/>
</dbReference>
<name>A0A8S3QZN6_MYTED</name>
<dbReference type="PROSITE" id="PS50119">
    <property type="entry name" value="ZF_BBOX"/>
    <property type="match status" value="1"/>
</dbReference>
<feature type="domain" description="B box-type" evidence="2">
    <location>
        <begin position="1"/>
        <end position="50"/>
    </location>
</feature>
<dbReference type="EMBL" id="CAJPWZ010000676">
    <property type="protein sequence ID" value="CAG2198425.1"/>
    <property type="molecule type" value="Genomic_DNA"/>
</dbReference>
<organism evidence="3 4">
    <name type="scientific">Mytilus edulis</name>
    <name type="common">Blue mussel</name>
    <dbReference type="NCBI Taxonomy" id="6550"/>
    <lineage>
        <taxon>Eukaryota</taxon>
        <taxon>Metazoa</taxon>
        <taxon>Spiralia</taxon>
        <taxon>Lophotrochozoa</taxon>
        <taxon>Mollusca</taxon>
        <taxon>Bivalvia</taxon>
        <taxon>Autobranchia</taxon>
        <taxon>Pteriomorphia</taxon>
        <taxon>Mytilida</taxon>
        <taxon>Mytiloidea</taxon>
        <taxon>Mytilidae</taxon>
        <taxon>Mytilinae</taxon>
        <taxon>Mytilus</taxon>
    </lineage>
</organism>
<dbReference type="AlphaFoldDB" id="A0A8S3QZN6"/>
<evidence type="ECO:0000259" key="2">
    <source>
        <dbReference type="PROSITE" id="PS50119"/>
    </source>
</evidence>
<dbReference type="InterPro" id="IPR047153">
    <property type="entry name" value="TRIM45/56/19-like"/>
</dbReference>
<accession>A0A8S3QZN6</accession>
<dbReference type="PANTHER" id="PTHR25462">
    <property type="entry name" value="BONUS, ISOFORM C-RELATED"/>
    <property type="match status" value="1"/>
</dbReference>
<evidence type="ECO:0000256" key="1">
    <source>
        <dbReference type="PROSITE-ProRule" id="PRU00024"/>
    </source>
</evidence>
<proteinExistence type="predicted"/>
<evidence type="ECO:0000313" key="4">
    <source>
        <dbReference type="Proteomes" id="UP000683360"/>
    </source>
</evidence>
<dbReference type="PANTHER" id="PTHR25462:SF296">
    <property type="entry name" value="MEIOTIC P26, ISOFORM F"/>
    <property type="match status" value="1"/>
</dbReference>
<dbReference type="InterPro" id="IPR000315">
    <property type="entry name" value="Znf_B-box"/>
</dbReference>
<dbReference type="Proteomes" id="UP000683360">
    <property type="component" value="Unassembled WGS sequence"/>
</dbReference>
<keyword evidence="4" id="KW-1185">Reference proteome</keyword>
<comment type="caution">
    <text evidence="3">The sequence shown here is derived from an EMBL/GenBank/DDBJ whole genome shotgun (WGS) entry which is preliminary data.</text>
</comment>
<sequence length="656" mass="76453">MESICNPCERRNIVSKLTHWCSDCEDGLCEKCLKDHRAIKLTQHHHVTEMTELSIEKAKLLLIPECDKHPGCKEDFICLEHDLICCHTCLQSDHKDCNQVSNVNILAKGIRKSEMYLANRRTMQEVRKAMKGIDEERQSAKEGVIKQQQRIRMEIANTKSKFMEHINNLENVLLHELSKIEKENNILIEEEITALLKTEKEIKEDEQILQFIANNGSESRLFSFLKKQRRKQENTIGLLEEIPPASKVLIKFGEASHELDAIKAIGFISVHYEIVNSGKVRIPSTNEKYHNNAAQTNSNQRRHTSLTSTECLRHFPMLKETLQIQLDPKDFVERNEKYRKLNLIKVCLAVKNDNYLLIVGHVNILEEHTEENKLSKYKNNYRVVKYMFDDKGLTYINGRNIYCDLYYESNYNYDHDKMELSCIPKSTQAVLLYQTRRFELLDSESMERQWCLELGHEFKALATDEKFIYIASGDMLYKYNRIGCLMDQTTFIHCNWFGLSLNGNFACRHGRTFCLLKADCSKIFSYRPAHLKRVTIDNTGNIYLATRDGIQLLDPLKMETDMVYRYDKKIADGLQAIVCNRVKHTLFLIGKQSTKKEEFGKHRCNGSLNSCSENSRTNYVCLLCNYRTDSYSYNRCEGLRDRILDSNKFVIKVLTK</sequence>
<gene>
    <name evidence="3" type="ORF">MEDL_13128</name>
</gene>
<dbReference type="CDD" id="cd19757">
    <property type="entry name" value="Bbox1"/>
    <property type="match status" value="1"/>
</dbReference>
<protein>
    <recommendedName>
        <fullName evidence="2">B box-type domain-containing protein</fullName>
    </recommendedName>
</protein>